<evidence type="ECO:0000313" key="7">
    <source>
        <dbReference type="EMBL" id="MBP0463655.1"/>
    </source>
</evidence>
<feature type="transmembrane region" description="Helical" evidence="5">
    <location>
        <begin position="65"/>
        <end position="88"/>
    </location>
</feature>
<evidence type="ECO:0000256" key="3">
    <source>
        <dbReference type="ARBA" id="ARBA00022989"/>
    </source>
</evidence>
<evidence type="ECO:0000313" key="8">
    <source>
        <dbReference type="Proteomes" id="UP000680815"/>
    </source>
</evidence>
<dbReference type="RefSeq" id="WP_209351042.1">
    <property type="nucleotide sequence ID" value="NZ_JAGIYZ010000005.1"/>
</dbReference>
<proteinExistence type="predicted"/>
<feature type="transmembrane region" description="Helical" evidence="5">
    <location>
        <begin position="312"/>
        <end position="333"/>
    </location>
</feature>
<keyword evidence="3 5" id="KW-1133">Transmembrane helix</keyword>
<comment type="subcellular location">
    <subcellularLocation>
        <location evidence="1">Membrane</location>
        <topology evidence="1">Multi-pass membrane protein</topology>
    </subcellularLocation>
</comment>
<comment type="caution">
    <text evidence="7">The sequence shown here is derived from an EMBL/GenBank/DDBJ whole genome shotgun (WGS) entry which is preliminary data.</text>
</comment>
<dbReference type="EMBL" id="JAGIYZ010000005">
    <property type="protein sequence ID" value="MBP0463655.1"/>
    <property type="molecule type" value="Genomic_DNA"/>
</dbReference>
<feature type="transmembrane region" description="Helical" evidence="5">
    <location>
        <begin position="213"/>
        <end position="235"/>
    </location>
</feature>
<feature type="domain" description="Sodium/calcium exchanger membrane region" evidence="6">
    <location>
        <begin position="216"/>
        <end position="357"/>
    </location>
</feature>
<dbReference type="Proteomes" id="UP000680815">
    <property type="component" value="Unassembled WGS sequence"/>
</dbReference>
<evidence type="ECO:0000256" key="4">
    <source>
        <dbReference type="ARBA" id="ARBA00023136"/>
    </source>
</evidence>
<feature type="transmembrane region" description="Helical" evidence="5">
    <location>
        <begin position="100"/>
        <end position="121"/>
    </location>
</feature>
<sequence length="360" mass="37129">MAGAPTDRIPLHTILLPVLGVAAWLALGKAGLGPLALLLAAILLGNVIAAVHHAEVIALRVGEPFGTLVLALAVTVIEVGLIISIMLAGEPNPALMRDSVHAVVMLVLHGLAGLCIVVGAIRHRVTEFKVEGANAFLAVLIPMAVLVLVVPNHVVSAPGPYYSPVQLAFVSIACLALYVAFLFIQTNWHRDYFMPVGDDGEGTGHARPTTRMALISFALMSVALLSVVVLAKSLAPALQEGVQAVGAPLAIVGVMIAAIVLLPETTAAVRAAAANRLQSSINLSLGSAVACIGLTVPSVAIVAWWIGQPLELGISPGASVLMALGFIVAIITYGTGRTNLLSGIVHLVLLATYIFSVFAP</sequence>
<reference evidence="7 8" key="1">
    <citation type="submission" date="2021-03" db="EMBL/GenBank/DDBJ databases">
        <authorList>
            <person name="So Y."/>
        </authorList>
    </citation>
    <scope>NUCLEOTIDE SEQUENCE [LARGE SCALE GENOMIC DNA]</scope>
    <source>
        <strain evidence="7 8">PWR1</strain>
    </source>
</reference>
<keyword evidence="2 5" id="KW-0812">Transmembrane</keyword>
<name>A0ABS4AQM5_9PROT</name>
<gene>
    <name evidence="7" type="ORF">J5Y09_07015</name>
</gene>
<feature type="transmembrane region" description="Helical" evidence="5">
    <location>
        <begin position="133"/>
        <end position="155"/>
    </location>
</feature>
<feature type="domain" description="Sodium/calcium exchanger membrane region" evidence="6">
    <location>
        <begin position="36"/>
        <end position="186"/>
    </location>
</feature>
<evidence type="ECO:0000256" key="5">
    <source>
        <dbReference type="SAM" id="Phobius"/>
    </source>
</evidence>
<organism evidence="7 8">
    <name type="scientific">Roseomonas nitratireducens</name>
    <dbReference type="NCBI Taxonomy" id="2820810"/>
    <lineage>
        <taxon>Bacteria</taxon>
        <taxon>Pseudomonadati</taxon>
        <taxon>Pseudomonadota</taxon>
        <taxon>Alphaproteobacteria</taxon>
        <taxon>Acetobacterales</taxon>
        <taxon>Roseomonadaceae</taxon>
        <taxon>Roseomonas</taxon>
    </lineage>
</organism>
<feature type="transmembrane region" description="Helical" evidence="5">
    <location>
        <begin position="283"/>
        <end position="306"/>
    </location>
</feature>
<dbReference type="Pfam" id="PF01699">
    <property type="entry name" value="Na_Ca_ex"/>
    <property type="match status" value="2"/>
</dbReference>
<feature type="transmembrane region" description="Helical" evidence="5">
    <location>
        <begin position="241"/>
        <end position="262"/>
    </location>
</feature>
<feature type="transmembrane region" description="Helical" evidence="5">
    <location>
        <begin position="161"/>
        <end position="184"/>
    </location>
</feature>
<dbReference type="InterPro" id="IPR052946">
    <property type="entry name" value="Alkaline_pH_Ca-Antiporter"/>
</dbReference>
<feature type="transmembrane region" description="Helical" evidence="5">
    <location>
        <begin position="9"/>
        <end position="27"/>
    </location>
</feature>
<accession>A0ABS4AQM5</accession>
<dbReference type="PANTHER" id="PTHR37958:SF1">
    <property type="entry name" value="SODIUM-POTASSIUM_PROTON ANTIPORTER CHAA"/>
    <property type="match status" value="1"/>
</dbReference>
<feature type="transmembrane region" description="Helical" evidence="5">
    <location>
        <begin position="33"/>
        <end position="53"/>
    </location>
</feature>
<feature type="transmembrane region" description="Helical" evidence="5">
    <location>
        <begin position="340"/>
        <end position="359"/>
    </location>
</feature>
<evidence type="ECO:0000259" key="6">
    <source>
        <dbReference type="Pfam" id="PF01699"/>
    </source>
</evidence>
<protein>
    <submittedName>
        <fullName evidence="7">Ionic transporter y4hA</fullName>
    </submittedName>
</protein>
<evidence type="ECO:0000256" key="2">
    <source>
        <dbReference type="ARBA" id="ARBA00022692"/>
    </source>
</evidence>
<keyword evidence="4 5" id="KW-0472">Membrane</keyword>
<evidence type="ECO:0000256" key="1">
    <source>
        <dbReference type="ARBA" id="ARBA00004141"/>
    </source>
</evidence>
<dbReference type="InterPro" id="IPR004837">
    <property type="entry name" value="NaCa_Exmemb"/>
</dbReference>
<keyword evidence="8" id="KW-1185">Reference proteome</keyword>
<dbReference type="PANTHER" id="PTHR37958">
    <property type="entry name" value="SODIUM-POTASSIUM/PROTON ANTIPORTER CHAA"/>
    <property type="match status" value="1"/>
</dbReference>